<feature type="compositionally biased region" description="Basic and acidic residues" evidence="1">
    <location>
        <begin position="19"/>
        <end position="33"/>
    </location>
</feature>
<dbReference type="AlphaFoldDB" id="A0AAN9EF69"/>
<dbReference type="PANTHER" id="PTHR35735">
    <property type="entry name" value="PROTEIN NIM1-INTERACTING 2"/>
    <property type="match status" value="1"/>
</dbReference>
<dbReference type="InterPro" id="IPR034577">
    <property type="entry name" value="NIMIN-2"/>
</dbReference>
<dbReference type="EMBL" id="JAYWIO010000007">
    <property type="protein sequence ID" value="KAK7251608.1"/>
    <property type="molecule type" value="Genomic_DNA"/>
</dbReference>
<feature type="region of interest" description="Disordered" evidence="1">
    <location>
        <begin position="1"/>
        <end position="52"/>
    </location>
</feature>
<evidence type="ECO:0000256" key="1">
    <source>
        <dbReference type="SAM" id="MobiDB-lite"/>
    </source>
</evidence>
<keyword evidence="3" id="KW-1185">Reference proteome</keyword>
<evidence type="ECO:0000313" key="2">
    <source>
        <dbReference type="EMBL" id="KAK7251608.1"/>
    </source>
</evidence>
<organism evidence="2 3">
    <name type="scientific">Crotalaria pallida</name>
    <name type="common">Smooth rattlebox</name>
    <name type="synonym">Crotalaria striata</name>
    <dbReference type="NCBI Taxonomy" id="3830"/>
    <lineage>
        <taxon>Eukaryota</taxon>
        <taxon>Viridiplantae</taxon>
        <taxon>Streptophyta</taxon>
        <taxon>Embryophyta</taxon>
        <taxon>Tracheophyta</taxon>
        <taxon>Spermatophyta</taxon>
        <taxon>Magnoliopsida</taxon>
        <taxon>eudicotyledons</taxon>
        <taxon>Gunneridae</taxon>
        <taxon>Pentapetalae</taxon>
        <taxon>rosids</taxon>
        <taxon>fabids</taxon>
        <taxon>Fabales</taxon>
        <taxon>Fabaceae</taxon>
        <taxon>Papilionoideae</taxon>
        <taxon>50 kb inversion clade</taxon>
        <taxon>genistoids sensu lato</taxon>
        <taxon>core genistoids</taxon>
        <taxon>Crotalarieae</taxon>
        <taxon>Crotalaria</taxon>
    </lineage>
</organism>
<proteinExistence type="predicted"/>
<feature type="compositionally biased region" description="Gly residues" evidence="1">
    <location>
        <begin position="36"/>
        <end position="45"/>
    </location>
</feature>
<accession>A0AAN9EF69</accession>
<dbReference type="Proteomes" id="UP001372338">
    <property type="component" value="Unassembled WGS sequence"/>
</dbReference>
<evidence type="ECO:0000313" key="3">
    <source>
        <dbReference type="Proteomes" id="UP001372338"/>
    </source>
</evidence>
<protein>
    <submittedName>
        <fullName evidence="2">Uncharacterized protein</fullName>
    </submittedName>
</protein>
<gene>
    <name evidence="2" type="ORF">RIF29_34950</name>
</gene>
<sequence length="149" mass="15983">MEAVDKRMKKKRVTIGDAGDSHSDRLKKLKAEEDGGAAGGSGDGGSETTAVVPAEEEVEEFYAILRRMRVAVKYFDEKGSRGGKEWREVLEQAEVTVVDDDENVVNDDGHREAGFGAVKNNKGDDEVMIVNEGLDLNAAAPEADDGGDA</sequence>
<dbReference type="GO" id="GO:0010112">
    <property type="term" value="P:regulation of systemic acquired resistance"/>
    <property type="evidence" value="ECO:0007669"/>
    <property type="project" value="InterPro"/>
</dbReference>
<comment type="caution">
    <text evidence="2">The sequence shown here is derived from an EMBL/GenBank/DDBJ whole genome shotgun (WGS) entry which is preliminary data.</text>
</comment>
<reference evidence="2 3" key="1">
    <citation type="submission" date="2024-01" db="EMBL/GenBank/DDBJ databases">
        <title>The genomes of 5 underutilized Papilionoideae crops provide insights into root nodulation and disease resistanc.</title>
        <authorList>
            <person name="Yuan L."/>
        </authorList>
    </citation>
    <scope>NUCLEOTIDE SEQUENCE [LARGE SCALE GENOMIC DNA]</scope>
    <source>
        <strain evidence="2">ZHUSHIDOU_FW_LH</strain>
        <tissue evidence="2">Leaf</tissue>
    </source>
</reference>
<dbReference type="PANTHER" id="PTHR35735:SF5">
    <property type="entry name" value="PROTEIN NIM1-INTERACTING 2"/>
    <property type="match status" value="1"/>
</dbReference>
<name>A0AAN9EF69_CROPI</name>